<evidence type="ECO:0000313" key="3">
    <source>
        <dbReference type="EMBL" id="KAG2378156.1"/>
    </source>
</evidence>
<accession>A0AA88GKJ9</accession>
<dbReference type="PROSITE" id="PS51125">
    <property type="entry name" value="NHL"/>
    <property type="match status" value="1"/>
</dbReference>
<dbReference type="SUPFAM" id="SSF101898">
    <property type="entry name" value="NHL repeat"/>
    <property type="match status" value="1"/>
</dbReference>
<dbReference type="InterPro" id="IPR050952">
    <property type="entry name" value="TRIM-NHL_E3_ligases"/>
</dbReference>
<dbReference type="InterPro" id="IPR011042">
    <property type="entry name" value="6-blade_b-propeller_TolB-like"/>
</dbReference>
<dbReference type="AlphaFoldDB" id="A0AA88GKJ9"/>
<proteinExistence type="predicted"/>
<evidence type="ECO:0000256" key="1">
    <source>
        <dbReference type="ARBA" id="ARBA00022737"/>
    </source>
</evidence>
<keyword evidence="4" id="KW-1185">Reference proteome</keyword>
<comment type="caution">
    <text evidence="3">The sequence shown here is derived from an EMBL/GenBank/DDBJ whole genome shotgun (WGS) entry which is preliminary data.</text>
</comment>
<evidence type="ECO:0000256" key="2">
    <source>
        <dbReference type="PROSITE-ProRule" id="PRU00504"/>
    </source>
</evidence>
<dbReference type="GeneID" id="68101232"/>
<dbReference type="PANTHER" id="PTHR24104:SF25">
    <property type="entry name" value="PROTEIN LIN-41"/>
    <property type="match status" value="1"/>
</dbReference>
<dbReference type="RefSeq" id="XP_044545418.1">
    <property type="nucleotide sequence ID" value="XM_044698891.1"/>
</dbReference>
<keyword evidence="1" id="KW-0677">Repeat</keyword>
<dbReference type="EMBL" id="PYSW02000035">
    <property type="protein sequence ID" value="KAG2378156.1"/>
    <property type="molecule type" value="Genomic_DNA"/>
</dbReference>
<gene>
    <name evidence="3" type="ORF">C9374_008778</name>
</gene>
<dbReference type="GO" id="GO:0008270">
    <property type="term" value="F:zinc ion binding"/>
    <property type="evidence" value="ECO:0007669"/>
    <property type="project" value="UniProtKB-KW"/>
</dbReference>
<protein>
    <submittedName>
        <fullName evidence="3">Uncharacterized protein</fullName>
    </submittedName>
</protein>
<dbReference type="Proteomes" id="UP000816034">
    <property type="component" value="Unassembled WGS sequence"/>
</dbReference>
<dbReference type="InterPro" id="IPR001258">
    <property type="entry name" value="NHL_repeat"/>
</dbReference>
<feature type="repeat" description="NHL" evidence="2">
    <location>
        <begin position="298"/>
        <end position="340"/>
    </location>
</feature>
<sequence length="340" mass="38569">MNNDDEEPVRLVLHELGHEAIGTNPIHRSELFNHDWSDIFSKFFIKMKRNNIKKKVPFSLNFDHVASIQVSGVVDVRISYSCHCIIALEAPYFHCFDLTTHQKLFSFSSAATYFSYFDIERNYDGVSNDALVYTSVYGIFKHDLTKIMKCQNANDKIWIREEYNDSACGIACSSHVDHVSKNVIFVAIDPEPYIAVLMASTGELLYKIDQLYLKPSGFCGIAVNDTQTELFIAQASECMQKIKRHSQQVNQWTFQCLFGKGSVKKVYGLTIDHASHHIIVCDRSSHGVGVFTEDGVFVKRFGSFGTGPNEFKNPTGICLDEQTGLLYIVDVNNDRIQIFK</sequence>
<dbReference type="Gene3D" id="2.120.10.30">
    <property type="entry name" value="TolB, C-terminal domain"/>
    <property type="match status" value="1"/>
</dbReference>
<evidence type="ECO:0000313" key="4">
    <source>
        <dbReference type="Proteomes" id="UP000816034"/>
    </source>
</evidence>
<reference evidence="3 4" key="1">
    <citation type="journal article" date="2018" name="BMC Genomics">
        <title>The genome of Naegleria lovaniensis, the basis for a comparative approach to unravel pathogenicity factors of the human pathogenic amoeba N. fowleri.</title>
        <authorList>
            <person name="Liechti N."/>
            <person name="Schurch N."/>
            <person name="Bruggmann R."/>
            <person name="Wittwer M."/>
        </authorList>
    </citation>
    <scope>NUCLEOTIDE SEQUENCE [LARGE SCALE GENOMIC DNA]</scope>
    <source>
        <strain evidence="3 4">ATCC 30569</strain>
    </source>
</reference>
<organism evidence="3 4">
    <name type="scientific">Naegleria lovaniensis</name>
    <name type="common">Amoeba</name>
    <dbReference type="NCBI Taxonomy" id="51637"/>
    <lineage>
        <taxon>Eukaryota</taxon>
        <taxon>Discoba</taxon>
        <taxon>Heterolobosea</taxon>
        <taxon>Tetramitia</taxon>
        <taxon>Eutetramitia</taxon>
        <taxon>Vahlkampfiidae</taxon>
        <taxon>Naegleria</taxon>
    </lineage>
</organism>
<dbReference type="Pfam" id="PF17170">
    <property type="entry name" value="DUF5128"/>
    <property type="match status" value="1"/>
</dbReference>
<name>A0AA88GKJ9_NAELO</name>
<dbReference type="PANTHER" id="PTHR24104">
    <property type="entry name" value="E3 UBIQUITIN-PROTEIN LIGASE NHLRC1-RELATED"/>
    <property type="match status" value="1"/>
</dbReference>